<name>A0A5B7GWL1_PORTR</name>
<dbReference type="AlphaFoldDB" id="A0A5B7GWL1"/>
<gene>
    <name evidence="2" type="ORF">E2C01_057368</name>
</gene>
<keyword evidence="3" id="KW-1185">Reference proteome</keyword>
<evidence type="ECO:0000256" key="1">
    <source>
        <dbReference type="SAM" id="MobiDB-lite"/>
    </source>
</evidence>
<feature type="region of interest" description="Disordered" evidence="1">
    <location>
        <begin position="40"/>
        <end position="106"/>
    </location>
</feature>
<organism evidence="2 3">
    <name type="scientific">Portunus trituberculatus</name>
    <name type="common">Swimming crab</name>
    <name type="synonym">Neptunus trituberculatus</name>
    <dbReference type="NCBI Taxonomy" id="210409"/>
    <lineage>
        <taxon>Eukaryota</taxon>
        <taxon>Metazoa</taxon>
        <taxon>Ecdysozoa</taxon>
        <taxon>Arthropoda</taxon>
        <taxon>Crustacea</taxon>
        <taxon>Multicrustacea</taxon>
        <taxon>Malacostraca</taxon>
        <taxon>Eumalacostraca</taxon>
        <taxon>Eucarida</taxon>
        <taxon>Decapoda</taxon>
        <taxon>Pleocyemata</taxon>
        <taxon>Brachyura</taxon>
        <taxon>Eubrachyura</taxon>
        <taxon>Portunoidea</taxon>
        <taxon>Portunidae</taxon>
        <taxon>Portuninae</taxon>
        <taxon>Portunus</taxon>
    </lineage>
</organism>
<dbReference type="EMBL" id="VSRR010020593">
    <property type="protein sequence ID" value="MPC63272.1"/>
    <property type="molecule type" value="Genomic_DNA"/>
</dbReference>
<evidence type="ECO:0000313" key="3">
    <source>
        <dbReference type="Proteomes" id="UP000324222"/>
    </source>
</evidence>
<protein>
    <submittedName>
        <fullName evidence="2">Uncharacterized protein</fullName>
    </submittedName>
</protein>
<dbReference type="Proteomes" id="UP000324222">
    <property type="component" value="Unassembled WGS sequence"/>
</dbReference>
<comment type="caution">
    <text evidence="2">The sequence shown here is derived from an EMBL/GenBank/DDBJ whole genome shotgun (WGS) entry which is preliminary data.</text>
</comment>
<sequence>MEHHIKQRRSGPSELRNGIAETGRPSGGVFIMAVHDENHDFTWHNPAGPTKTRRTVKASRGRTDPSQAPRRAAKGHMAPRGSIRAGRAGSLSCEVDGLQEPQGWSV</sequence>
<feature type="region of interest" description="Disordered" evidence="1">
    <location>
        <begin position="1"/>
        <end position="27"/>
    </location>
</feature>
<feature type="compositionally biased region" description="Basic residues" evidence="1">
    <location>
        <begin position="51"/>
        <end position="60"/>
    </location>
</feature>
<proteinExistence type="predicted"/>
<accession>A0A5B7GWL1</accession>
<reference evidence="2 3" key="1">
    <citation type="submission" date="2019-05" db="EMBL/GenBank/DDBJ databases">
        <title>Another draft genome of Portunus trituberculatus and its Hox gene families provides insights of decapod evolution.</title>
        <authorList>
            <person name="Jeong J.-H."/>
            <person name="Song I."/>
            <person name="Kim S."/>
            <person name="Choi T."/>
            <person name="Kim D."/>
            <person name="Ryu S."/>
            <person name="Kim W."/>
        </authorList>
    </citation>
    <scope>NUCLEOTIDE SEQUENCE [LARGE SCALE GENOMIC DNA]</scope>
    <source>
        <tissue evidence="2">Muscle</tissue>
    </source>
</reference>
<evidence type="ECO:0000313" key="2">
    <source>
        <dbReference type="EMBL" id="MPC63272.1"/>
    </source>
</evidence>